<feature type="transmembrane region" description="Helical" evidence="7">
    <location>
        <begin position="416"/>
        <end position="436"/>
    </location>
</feature>
<sequence>MGGLWRGRAGAPPRPPPRSLPLSLSLSPSFLRTLTHPHATLIDTTMSLTPDSTSEKHRIEHKELASREATQLDNETRDVDPQFARRVVRRIDWRLIPMLSAVYAISLIDRTNISIARTVGMGRDLQLTVGERYSIITCIFFVPYIIFELPANLVIRKVGPRTQLSAITIAWGAVMLGMAFITNWQQLAACRTLLGFFEAGFFPGCTFLISTWYTRFEMAKRMAFFYLSSMVLSGFSNIIGWGMSKLDGTHGLEGWRWIFLLFGVITVGLGIISYFVIVDFPDRAKFLTEEQRLYAVERIQLDRGDATPDQVTGKKLLKHASDFKIWCFGLCFCFSTMPAYAFSYFLPVILSGGGYDTKTSLLLSAPPYVVAGVYTAAMAYLSDKTRKRALFIAVSATVCLTGLFIMAYAGPLGVRYFGAFLTISGAQSNVPAVLAYQATNVLSHSKRALSSAVCIGMGGIGGIFASLVYRQVDYPKYIPGLMATVGCQIAIILIVGGLSFYFRAQNRRAEAGTNVIEGNPKFRYTL</sequence>
<evidence type="ECO:0000313" key="9">
    <source>
        <dbReference type="EMBL" id="TNY21277.1"/>
    </source>
</evidence>
<dbReference type="SUPFAM" id="SSF103473">
    <property type="entry name" value="MFS general substrate transporter"/>
    <property type="match status" value="1"/>
</dbReference>
<accession>A0A5C5FWG1</accession>
<dbReference type="AlphaFoldDB" id="A0A5C5FWG1"/>
<feature type="transmembrane region" description="Helical" evidence="7">
    <location>
        <begin position="365"/>
        <end position="382"/>
    </location>
</feature>
<dbReference type="OrthoDB" id="3639251at2759"/>
<feature type="transmembrane region" description="Helical" evidence="7">
    <location>
        <begin position="325"/>
        <end position="345"/>
    </location>
</feature>
<dbReference type="GO" id="GO:0016020">
    <property type="term" value="C:membrane"/>
    <property type="evidence" value="ECO:0007669"/>
    <property type="project" value="UniProtKB-SubCell"/>
</dbReference>
<feature type="transmembrane region" description="Helical" evidence="7">
    <location>
        <begin position="389"/>
        <end position="410"/>
    </location>
</feature>
<feature type="transmembrane region" description="Helical" evidence="7">
    <location>
        <begin position="224"/>
        <end position="243"/>
    </location>
</feature>
<keyword evidence="4 7" id="KW-1133">Transmembrane helix</keyword>
<dbReference type="InterPro" id="IPR020846">
    <property type="entry name" value="MFS_dom"/>
</dbReference>
<feature type="domain" description="Major facilitator superfamily (MFS) profile" evidence="8">
    <location>
        <begin position="95"/>
        <end position="508"/>
    </location>
</feature>
<comment type="caution">
    <text evidence="9">The sequence shown here is derived from an EMBL/GenBank/DDBJ whole genome shotgun (WGS) entry which is preliminary data.</text>
</comment>
<evidence type="ECO:0000313" key="10">
    <source>
        <dbReference type="Proteomes" id="UP000311382"/>
    </source>
</evidence>
<dbReference type="PANTHER" id="PTHR43791:SF3">
    <property type="entry name" value="MAJOR FACILITATOR SUPERFAMILY (MFS) PROFILE DOMAIN-CONTAINING PROTEIN"/>
    <property type="match status" value="1"/>
</dbReference>
<proteinExistence type="predicted"/>
<evidence type="ECO:0000256" key="7">
    <source>
        <dbReference type="SAM" id="Phobius"/>
    </source>
</evidence>
<keyword evidence="10" id="KW-1185">Reference proteome</keyword>
<dbReference type="GO" id="GO:0022857">
    <property type="term" value="F:transmembrane transporter activity"/>
    <property type="evidence" value="ECO:0007669"/>
    <property type="project" value="InterPro"/>
</dbReference>
<feature type="transmembrane region" description="Helical" evidence="7">
    <location>
        <begin position="481"/>
        <end position="502"/>
    </location>
</feature>
<dbReference type="PROSITE" id="PS50850">
    <property type="entry name" value="MFS"/>
    <property type="match status" value="1"/>
</dbReference>
<feature type="region of interest" description="Disordered" evidence="6">
    <location>
        <begin position="1"/>
        <end position="22"/>
    </location>
</feature>
<evidence type="ECO:0000256" key="1">
    <source>
        <dbReference type="ARBA" id="ARBA00004141"/>
    </source>
</evidence>
<dbReference type="PANTHER" id="PTHR43791">
    <property type="entry name" value="PERMEASE-RELATED"/>
    <property type="match status" value="1"/>
</dbReference>
<reference evidence="9 10" key="1">
    <citation type="submission" date="2019-03" db="EMBL/GenBank/DDBJ databases">
        <title>Rhodosporidium diobovatum UCD-FST 08-225 genome sequencing, assembly, and annotation.</title>
        <authorList>
            <person name="Fakankun I.U."/>
            <person name="Fristensky B."/>
            <person name="Levin D.B."/>
        </authorList>
    </citation>
    <scope>NUCLEOTIDE SEQUENCE [LARGE SCALE GENOMIC DNA]</scope>
    <source>
        <strain evidence="9 10">UCD-FST 08-225</strain>
    </source>
</reference>
<keyword evidence="3 7" id="KW-0812">Transmembrane</keyword>
<dbReference type="InterPro" id="IPR036259">
    <property type="entry name" value="MFS_trans_sf"/>
</dbReference>
<feature type="transmembrane region" description="Helical" evidence="7">
    <location>
        <begin position="133"/>
        <end position="155"/>
    </location>
</feature>
<dbReference type="FunFam" id="1.20.1250.20:FF:000018">
    <property type="entry name" value="MFS transporter permease"/>
    <property type="match status" value="1"/>
</dbReference>
<evidence type="ECO:0000256" key="2">
    <source>
        <dbReference type="ARBA" id="ARBA00022448"/>
    </source>
</evidence>
<dbReference type="FunFam" id="1.20.1250.20:FF:000013">
    <property type="entry name" value="MFS general substrate transporter"/>
    <property type="match status" value="1"/>
</dbReference>
<gene>
    <name evidence="9" type="ORF">DMC30DRAFT_446325</name>
</gene>
<feature type="transmembrane region" description="Helical" evidence="7">
    <location>
        <begin position="255"/>
        <end position="277"/>
    </location>
</feature>
<feature type="transmembrane region" description="Helical" evidence="7">
    <location>
        <begin position="193"/>
        <end position="212"/>
    </location>
</feature>
<keyword evidence="2" id="KW-0813">Transport</keyword>
<dbReference type="EMBL" id="SOZI01000047">
    <property type="protein sequence ID" value="TNY21277.1"/>
    <property type="molecule type" value="Genomic_DNA"/>
</dbReference>
<dbReference type="InterPro" id="IPR011701">
    <property type="entry name" value="MFS"/>
</dbReference>
<evidence type="ECO:0000256" key="6">
    <source>
        <dbReference type="SAM" id="MobiDB-lite"/>
    </source>
</evidence>
<feature type="transmembrane region" description="Helical" evidence="7">
    <location>
        <begin position="162"/>
        <end position="181"/>
    </location>
</feature>
<evidence type="ECO:0000256" key="3">
    <source>
        <dbReference type="ARBA" id="ARBA00022692"/>
    </source>
</evidence>
<keyword evidence="5 7" id="KW-0472">Membrane</keyword>
<dbReference type="Proteomes" id="UP000311382">
    <property type="component" value="Unassembled WGS sequence"/>
</dbReference>
<dbReference type="STRING" id="5288.A0A5C5FWG1"/>
<evidence type="ECO:0000256" key="4">
    <source>
        <dbReference type="ARBA" id="ARBA00022989"/>
    </source>
</evidence>
<name>A0A5C5FWG1_9BASI</name>
<dbReference type="Gene3D" id="1.20.1250.20">
    <property type="entry name" value="MFS general substrate transporter like domains"/>
    <property type="match status" value="2"/>
</dbReference>
<organism evidence="9 10">
    <name type="scientific">Rhodotorula diobovata</name>
    <dbReference type="NCBI Taxonomy" id="5288"/>
    <lineage>
        <taxon>Eukaryota</taxon>
        <taxon>Fungi</taxon>
        <taxon>Dikarya</taxon>
        <taxon>Basidiomycota</taxon>
        <taxon>Pucciniomycotina</taxon>
        <taxon>Microbotryomycetes</taxon>
        <taxon>Sporidiobolales</taxon>
        <taxon>Sporidiobolaceae</taxon>
        <taxon>Rhodotorula</taxon>
    </lineage>
</organism>
<dbReference type="Pfam" id="PF07690">
    <property type="entry name" value="MFS_1"/>
    <property type="match status" value="1"/>
</dbReference>
<comment type="subcellular location">
    <subcellularLocation>
        <location evidence="1">Membrane</location>
        <topology evidence="1">Multi-pass membrane protein</topology>
    </subcellularLocation>
</comment>
<evidence type="ECO:0000256" key="5">
    <source>
        <dbReference type="ARBA" id="ARBA00023136"/>
    </source>
</evidence>
<protein>
    <submittedName>
        <fullName evidence="9">Major facilitator superfamily domain-containing protein</fullName>
    </submittedName>
</protein>
<feature type="transmembrane region" description="Helical" evidence="7">
    <location>
        <begin position="448"/>
        <end position="469"/>
    </location>
</feature>
<evidence type="ECO:0000259" key="8">
    <source>
        <dbReference type="PROSITE" id="PS50850"/>
    </source>
</evidence>